<gene>
    <name evidence="1" type="ORF">Lokhon_00792</name>
</gene>
<comment type="caution">
    <text evidence="1">The sequence shown here is derived from an EMBL/GenBank/DDBJ whole genome shotgun (WGS) entry which is preliminary data.</text>
</comment>
<proteinExistence type="predicted"/>
<evidence type="ECO:0000313" key="1">
    <source>
        <dbReference type="EMBL" id="EYD73264.1"/>
    </source>
</evidence>
<name>A0A017HHJ4_9RHOB</name>
<evidence type="ECO:0000313" key="2">
    <source>
        <dbReference type="Proteomes" id="UP000025047"/>
    </source>
</evidence>
<accession>A0A017HHJ4</accession>
<organism evidence="1 2">
    <name type="scientific">Limimaricola hongkongensis DSM 17492</name>
    <dbReference type="NCBI Taxonomy" id="1122180"/>
    <lineage>
        <taxon>Bacteria</taxon>
        <taxon>Pseudomonadati</taxon>
        <taxon>Pseudomonadota</taxon>
        <taxon>Alphaproteobacteria</taxon>
        <taxon>Rhodobacterales</taxon>
        <taxon>Paracoccaceae</taxon>
        <taxon>Limimaricola</taxon>
    </lineage>
</organism>
<protein>
    <submittedName>
        <fullName evidence="1">Uncharacterized protein</fullName>
    </submittedName>
</protein>
<keyword evidence="2" id="KW-1185">Reference proteome</keyword>
<dbReference type="EMBL" id="APGJ01000003">
    <property type="protein sequence ID" value="EYD73264.1"/>
    <property type="molecule type" value="Genomic_DNA"/>
</dbReference>
<dbReference type="AlphaFoldDB" id="A0A017HHJ4"/>
<sequence>MQLEACTVISAVQPSGSVTSLGACAAAMAGHAQINRAMGVFMDVSVIGT</sequence>
<dbReference type="STRING" id="1122180.Lokhon_00792"/>
<dbReference type="HOGENOM" id="CLU_3137377_0_0_5"/>
<dbReference type="Proteomes" id="UP000025047">
    <property type="component" value="Unassembled WGS sequence"/>
</dbReference>
<reference evidence="1 2" key="1">
    <citation type="submission" date="2013-03" db="EMBL/GenBank/DDBJ databases">
        <authorList>
            <person name="Fiebig A."/>
            <person name="Goeker M."/>
            <person name="Klenk H.-P.P."/>
        </authorList>
    </citation>
    <scope>NUCLEOTIDE SEQUENCE [LARGE SCALE GENOMIC DNA]</scope>
    <source>
        <strain evidence="1 2">DSM 17492</strain>
    </source>
</reference>